<dbReference type="Gene3D" id="1.10.10.60">
    <property type="entry name" value="Homeodomain-like"/>
    <property type="match status" value="1"/>
</dbReference>
<geneLocation type="plasmid" evidence="5 6">
    <name>p1</name>
</geneLocation>
<dbReference type="PROSITE" id="PS01124">
    <property type="entry name" value="HTH_ARAC_FAMILY_2"/>
    <property type="match status" value="1"/>
</dbReference>
<dbReference type="InterPro" id="IPR009594">
    <property type="entry name" value="Tscrpt_reg_HTH_AraC_N"/>
</dbReference>
<keyword evidence="1" id="KW-0805">Transcription regulation</keyword>
<dbReference type="EMBL" id="CP076362">
    <property type="protein sequence ID" value="QWK92224.1"/>
    <property type="molecule type" value="Genomic_DNA"/>
</dbReference>
<dbReference type="InterPro" id="IPR018062">
    <property type="entry name" value="HTH_AraC-typ_CS"/>
</dbReference>
<evidence type="ECO:0000259" key="4">
    <source>
        <dbReference type="PROSITE" id="PS01124"/>
    </source>
</evidence>
<protein>
    <submittedName>
        <fullName evidence="5">Helix-turn-helix transcriptional regulator</fullName>
    </submittedName>
</protein>
<dbReference type="PANTHER" id="PTHR47894:SF4">
    <property type="entry name" value="HTH-TYPE TRANSCRIPTIONAL REGULATOR GADX"/>
    <property type="match status" value="1"/>
</dbReference>
<keyword evidence="5" id="KW-0614">Plasmid</keyword>
<dbReference type="InterPro" id="IPR020449">
    <property type="entry name" value="Tscrpt_reg_AraC-type_HTH"/>
</dbReference>
<reference evidence="5" key="1">
    <citation type="submission" date="2021-06" db="EMBL/GenBank/DDBJ databases">
        <authorList>
            <person name="Lee C.-S."/>
            <person name="Jin L."/>
        </authorList>
    </citation>
    <scope>NUCLEOTIDE SEQUENCE</scope>
    <source>
        <strain evidence="5">Con5</strain>
        <plasmid evidence="5">p1</plasmid>
    </source>
</reference>
<dbReference type="Pfam" id="PF12833">
    <property type="entry name" value="HTH_18"/>
    <property type="match status" value="1"/>
</dbReference>
<name>A0A975S2G9_9RHOB</name>
<dbReference type="PRINTS" id="PR00032">
    <property type="entry name" value="HTHARAC"/>
</dbReference>
<gene>
    <name evidence="5" type="ORF">KM031_18185</name>
</gene>
<dbReference type="GO" id="GO:0000976">
    <property type="term" value="F:transcription cis-regulatory region binding"/>
    <property type="evidence" value="ECO:0007669"/>
    <property type="project" value="TreeGrafter"/>
</dbReference>
<evidence type="ECO:0000313" key="5">
    <source>
        <dbReference type="EMBL" id="QWK92224.1"/>
    </source>
</evidence>
<dbReference type="AlphaFoldDB" id="A0A975S2G9"/>
<evidence type="ECO:0000256" key="1">
    <source>
        <dbReference type="ARBA" id="ARBA00023015"/>
    </source>
</evidence>
<feature type="domain" description="HTH araC/xylS-type" evidence="4">
    <location>
        <begin position="155"/>
        <end position="252"/>
    </location>
</feature>
<dbReference type="Proteomes" id="UP000679352">
    <property type="component" value="Plasmid p1"/>
</dbReference>
<dbReference type="InterPro" id="IPR018060">
    <property type="entry name" value="HTH_AraC"/>
</dbReference>
<dbReference type="PANTHER" id="PTHR47894">
    <property type="entry name" value="HTH-TYPE TRANSCRIPTIONAL REGULATOR GADX"/>
    <property type="match status" value="1"/>
</dbReference>
<dbReference type="RefSeq" id="WP_215505098.1">
    <property type="nucleotide sequence ID" value="NZ_CP076362.1"/>
</dbReference>
<accession>A0A975S2G9</accession>
<keyword evidence="2" id="KW-0238">DNA-binding</keyword>
<evidence type="ECO:0000313" key="6">
    <source>
        <dbReference type="Proteomes" id="UP000679352"/>
    </source>
</evidence>
<organism evidence="5 6">
    <name type="scientific">Gemmobacter fulvus</name>
    <dbReference type="NCBI Taxonomy" id="2840474"/>
    <lineage>
        <taxon>Bacteria</taxon>
        <taxon>Pseudomonadati</taxon>
        <taxon>Pseudomonadota</taxon>
        <taxon>Alphaproteobacteria</taxon>
        <taxon>Rhodobacterales</taxon>
        <taxon>Paracoccaceae</taxon>
        <taxon>Gemmobacter</taxon>
    </lineage>
</organism>
<dbReference type="GO" id="GO:0003700">
    <property type="term" value="F:DNA-binding transcription factor activity"/>
    <property type="evidence" value="ECO:0007669"/>
    <property type="project" value="InterPro"/>
</dbReference>
<dbReference type="PROSITE" id="PS00041">
    <property type="entry name" value="HTH_ARAC_FAMILY_1"/>
    <property type="match status" value="1"/>
</dbReference>
<dbReference type="InterPro" id="IPR009057">
    <property type="entry name" value="Homeodomain-like_sf"/>
</dbReference>
<dbReference type="Pfam" id="PF06719">
    <property type="entry name" value="AraC_N"/>
    <property type="match status" value="1"/>
</dbReference>
<proteinExistence type="predicted"/>
<dbReference type="KEGG" id="gfu:KM031_18185"/>
<evidence type="ECO:0000256" key="3">
    <source>
        <dbReference type="ARBA" id="ARBA00023163"/>
    </source>
</evidence>
<evidence type="ECO:0000256" key="2">
    <source>
        <dbReference type="ARBA" id="ARBA00023125"/>
    </source>
</evidence>
<dbReference type="SUPFAM" id="SSF46689">
    <property type="entry name" value="Homeodomain-like"/>
    <property type="match status" value="1"/>
</dbReference>
<sequence length="276" mass="29657">MASSSTFHIRQSSTALFRALVSQYPAVILVRAGTKRVQQGTRQVTITPASIGVLPAHVPLTIENQPSLTGPYAASLLIPAESVLDSLRKEALPDGDPCKTTRHDRALAAFERALTVLEDPLTPDRLRNHAVREVLLWLGEEGIGFGPVRPVSLTNRLRSALSQDPDTPWRSADAARALAVSEATLRRRLAADGTSFGDLLVDVRMTHALGLLQTSDLAINRIALEVGYASASRFAVRFKARFGVSPSAIRSPTQPARTGIERIGTVKDPSGTAEQG</sequence>
<dbReference type="GO" id="GO:0005829">
    <property type="term" value="C:cytosol"/>
    <property type="evidence" value="ECO:0007669"/>
    <property type="project" value="TreeGrafter"/>
</dbReference>
<keyword evidence="6" id="KW-1185">Reference proteome</keyword>
<dbReference type="SMART" id="SM00342">
    <property type="entry name" value="HTH_ARAC"/>
    <property type="match status" value="1"/>
</dbReference>
<keyword evidence="3" id="KW-0804">Transcription</keyword>